<proteinExistence type="predicted"/>
<organism evidence="1 2">
    <name type="scientific">Ranatra chinensis</name>
    <dbReference type="NCBI Taxonomy" id="642074"/>
    <lineage>
        <taxon>Eukaryota</taxon>
        <taxon>Metazoa</taxon>
        <taxon>Ecdysozoa</taxon>
        <taxon>Arthropoda</taxon>
        <taxon>Hexapoda</taxon>
        <taxon>Insecta</taxon>
        <taxon>Pterygota</taxon>
        <taxon>Neoptera</taxon>
        <taxon>Paraneoptera</taxon>
        <taxon>Hemiptera</taxon>
        <taxon>Heteroptera</taxon>
        <taxon>Panheteroptera</taxon>
        <taxon>Nepomorpha</taxon>
        <taxon>Nepidae</taxon>
        <taxon>Ranatrinae</taxon>
        <taxon>Ranatra</taxon>
    </lineage>
</organism>
<evidence type="ECO:0000313" key="2">
    <source>
        <dbReference type="Proteomes" id="UP001558652"/>
    </source>
</evidence>
<reference evidence="1 2" key="1">
    <citation type="submission" date="2024-07" db="EMBL/GenBank/DDBJ databases">
        <title>Chromosome-level genome assembly of the water stick insect Ranatra chinensis (Heteroptera: Nepidae).</title>
        <authorList>
            <person name="Liu X."/>
        </authorList>
    </citation>
    <scope>NUCLEOTIDE SEQUENCE [LARGE SCALE GENOMIC DNA]</scope>
    <source>
        <strain evidence="1">Cailab_2021Rc</strain>
        <tissue evidence="1">Muscle</tissue>
    </source>
</reference>
<comment type="caution">
    <text evidence="1">The sequence shown here is derived from an EMBL/GenBank/DDBJ whole genome shotgun (WGS) entry which is preliminary data.</text>
</comment>
<evidence type="ECO:0000313" key="1">
    <source>
        <dbReference type="EMBL" id="KAL1123804.1"/>
    </source>
</evidence>
<sequence length="283" mass="30773">MASKRRNMFNQNNKQETTVTLSCQHAATSSGGGVTSLPGGNIVIGLTSVGAAPETTQVPGGPIKGIAAGRGPPVAMEMLTVALYFLALSAASADPSGEKTLVNKNVDFVLDFMKRGMVIEKYWGFPLGSFSGEEYSIRGGELFNASTISRTGDVFMYTPRVDDMTIAGDFALSQLWLTVEEATFRGRTFRGELRTAGANSASVRYTMYHKSKRNCRTDWELLRIAPFEKVTLSAPGEPELNGEDLTAFVNEKVLPELNAYFATPKFLDAMSHDFNFCFPFPGT</sequence>
<name>A0ABD0Y9Q4_9HEMI</name>
<gene>
    <name evidence="1" type="ORF">AAG570_001575</name>
</gene>
<dbReference type="Proteomes" id="UP001558652">
    <property type="component" value="Unassembled WGS sequence"/>
</dbReference>
<keyword evidence="2" id="KW-1185">Reference proteome</keyword>
<accession>A0ABD0Y9Q4</accession>
<dbReference type="AlphaFoldDB" id="A0ABD0Y9Q4"/>
<dbReference type="EMBL" id="JBFDAA010000011">
    <property type="protein sequence ID" value="KAL1123804.1"/>
    <property type="molecule type" value="Genomic_DNA"/>
</dbReference>
<protein>
    <submittedName>
        <fullName evidence="1">Uncharacterized protein</fullName>
    </submittedName>
</protein>